<dbReference type="EMBL" id="RWJN01000084">
    <property type="protein sequence ID" value="TCD67844.1"/>
    <property type="molecule type" value="Genomic_DNA"/>
</dbReference>
<keyword evidence="2" id="KW-0812">Transmembrane</keyword>
<protein>
    <submittedName>
        <fullName evidence="3">Uncharacterized protein</fullName>
    </submittedName>
</protein>
<gene>
    <name evidence="3" type="ORF">EIP91_011906</name>
</gene>
<reference evidence="3 4" key="1">
    <citation type="submission" date="2018-11" db="EMBL/GenBank/DDBJ databases">
        <title>Genome assembly of Steccherinum ochraceum LE-BIN_3174, the white-rot fungus of the Steccherinaceae family (The Residual Polyporoid clade, Polyporales, Basidiomycota).</title>
        <authorList>
            <person name="Fedorova T.V."/>
            <person name="Glazunova O.A."/>
            <person name="Landesman E.O."/>
            <person name="Moiseenko K.V."/>
            <person name="Psurtseva N.V."/>
            <person name="Savinova O.S."/>
            <person name="Shakhova N.V."/>
            <person name="Tyazhelova T.V."/>
            <person name="Vasina D.V."/>
        </authorList>
    </citation>
    <scope>NUCLEOTIDE SEQUENCE [LARGE SCALE GENOMIC DNA]</scope>
    <source>
        <strain evidence="3 4">LE-BIN_3174</strain>
    </source>
</reference>
<dbReference type="AlphaFoldDB" id="A0A4R0RXS5"/>
<name>A0A4R0RXS5_9APHY</name>
<sequence>MSVLPEYQEIHNELQAVIDNPPALGDTAQTNVINTLTADLSSPEAEKTLKDEMAALAGAAFEVDGSFNRIMKMFEKVETAGASPELIRDVRTLTSTWDGHHMRFTQLVWRSREVAGKAMAAADDFCRDFVPYLAADDVPLAEKKKEIDHYMAELERDEKASQDMSQGFTDLQKNVDAFQTEWRRVVQKYNLDAMNRRIDELNTLVKNLETTLSDLNKKIKDLTVAIKAMSAVSGILGFLSFICPIFLIGGLIGVSSVAVARSLKAKAENERNKVTGDIARNKAERAQIQATLKAVQQLKAGLDGSQMDFNIISAKLGTFAHVWAVIRADIQAIKEKLDYASGTDSKALFKARMNNATKLYASLAIALREYQNLVTNDHPMFMKLNA</sequence>
<keyword evidence="2" id="KW-1133">Transmembrane helix</keyword>
<dbReference type="Proteomes" id="UP000292702">
    <property type="component" value="Unassembled WGS sequence"/>
</dbReference>
<evidence type="ECO:0000313" key="3">
    <source>
        <dbReference type="EMBL" id="TCD67844.1"/>
    </source>
</evidence>
<feature type="transmembrane region" description="Helical" evidence="2">
    <location>
        <begin position="235"/>
        <end position="260"/>
    </location>
</feature>
<feature type="coiled-coil region" evidence="1">
    <location>
        <begin position="191"/>
        <end position="225"/>
    </location>
</feature>
<evidence type="ECO:0000313" key="4">
    <source>
        <dbReference type="Proteomes" id="UP000292702"/>
    </source>
</evidence>
<organism evidence="3 4">
    <name type="scientific">Steccherinum ochraceum</name>
    <dbReference type="NCBI Taxonomy" id="92696"/>
    <lineage>
        <taxon>Eukaryota</taxon>
        <taxon>Fungi</taxon>
        <taxon>Dikarya</taxon>
        <taxon>Basidiomycota</taxon>
        <taxon>Agaricomycotina</taxon>
        <taxon>Agaricomycetes</taxon>
        <taxon>Polyporales</taxon>
        <taxon>Steccherinaceae</taxon>
        <taxon>Steccherinum</taxon>
    </lineage>
</organism>
<evidence type="ECO:0000256" key="2">
    <source>
        <dbReference type="SAM" id="Phobius"/>
    </source>
</evidence>
<proteinExistence type="predicted"/>
<keyword evidence="2" id="KW-0472">Membrane</keyword>
<evidence type="ECO:0000256" key="1">
    <source>
        <dbReference type="SAM" id="Coils"/>
    </source>
</evidence>
<dbReference type="OrthoDB" id="3198211at2759"/>
<keyword evidence="4" id="KW-1185">Reference proteome</keyword>
<dbReference type="Gene3D" id="1.20.1170.10">
    <property type="match status" value="1"/>
</dbReference>
<keyword evidence="1" id="KW-0175">Coiled coil</keyword>
<accession>A0A4R0RXS5</accession>
<comment type="caution">
    <text evidence="3">The sequence shown here is derived from an EMBL/GenBank/DDBJ whole genome shotgun (WGS) entry which is preliminary data.</text>
</comment>
<dbReference type="SUPFAM" id="SSF58100">
    <property type="entry name" value="Bacterial hemolysins"/>
    <property type="match status" value="1"/>
</dbReference>